<dbReference type="GO" id="GO:0044550">
    <property type="term" value="P:secondary metabolite biosynthetic process"/>
    <property type="evidence" value="ECO:0007669"/>
    <property type="project" value="TreeGrafter"/>
</dbReference>
<organism evidence="6 7">
    <name type="scientific">Chryseobacterium potabilaquae</name>
    <dbReference type="NCBI Taxonomy" id="2675057"/>
    <lineage>
        <taxon>Bacteria</taxon>
        <taxon>Pseudomonadati</taxon>
        <taxon>Bacteroidota</taxon>
        <taxon>Flavobacteriia</taxon>
        <taxon>Flavobacteriales</taxon>
        <taxon>Weeksellaceae</taxon>
        <taxon>Chryseobacterium group</taxon>
        <taxon>Chryseobacterium</taxon>
    </lineage>
</organism>
<dbReference type="InterPro" id="IPR006162">
    <property type="entry name" value="Ppantetheine_attach_site"/>
</dbReference>
<accession>A0A6N4X545</accession>
<name>A0A6N4X545_9FLAO</name>
<sequence length="498" mass="56600">MGAVGELYIGGAGLSRGYLNLAELTAERFLLNPFQSEEEKAKGYNDRMYKTGDLVRYLAGGDLEYIGRNDFQVKIRGYRIELGEIESALLSYEGIRQSVVLAKEHSSGLKYLVGYYVSDTSFNPEDLSVYLSGLLPEYMVPSAYVHLELFPMTLNGKLDRRALPEPNFTGDKEYIAPTMVLEKQLAEIYSEVLGLPVESIGLHDDFFRLGGNSIMAIKLISKIHHQTGVQIKVADIFYGKTIGVLSLIIMNYKPEYKVIVPLNNSNTKPNFFMVHPGTGGFEVYQSLADRLHQDYHCYGIDSYNLYHEEKIDNLNRLAMYYLDHIEQVQKESQQEEYILLGWSLGGLISLEIAAELEKRGHKNITIYLLDTLIKYSDLELMKTSSLSDEQLSQELQVPIDSNHFVHMKDVLRAEFMISEQNISTQLKYTKVILLKAMLGEDNQSESAVEYIQQLIYNNVDKVLKNNDLLSVYSINASHMNILKEEQAIIDIVKNENDS</sequence>
<dbReference type="Pfam" id="PF00975">
    <property type="entry name" value="Thioesterase"/>
    <property type="match status" value="1"/>
</dbReference>
<dbReference type="SUPFAM" id="SSF47336">
    <property type="entry name" value="ACP-like"/>
    <property type="match status" value="1"/>
</dbReference>
<evidence type="ECO:0000259" key="5">
    <source>
        <dbReference type="PROSITE" id="PS50075"/>
    </source>
</evidence>
<keyword evidence="7" id="KW-1185">Reference proteome</keyword>
<evidence type="ECO:0000256" key="1">
    <source>
        <dbReference type="ARBA" id="ARBA00001957"/>
    </source>
</evidence>
<dbReference type="PROSITE" id="PS50075">
    <property type="entry name" value="CARRIER"/>
    <property type="match status" value="1"/>
</dbReference>
<dbReference type="Gene3D" id="2.30.38.10">
    <property type="entry name" value="Luciferase, Domain 3"/>
    <property type="match status" value="1"/>
</dbReference>
<dbReference type="InterPro" id="IPR025110">
    <property type="entry name" value="AMP-bd_C"/>
</dbReference>
<dbReference type="PANTHER" id="PTHR45527:SF1">
    <property type="entry name" value="FATTY ACID SYNTHASE"/>
    <property type="match status" value="1"/>
</dbReference>
<dbReference type="SUPFAM" id="SSF53474">
    <property type="entry name" value="alpha/beta-Hydrolases"/>
    <property type="match status" value="1"/>
</dbReference>
<dbReference type="FunFam" id="3.30.300.30:FF:000010">
    <property type="entry name" value="Enterobactin synthetase component F"/>
    <property type="match status" value="1"/>
</dbReference>
<dbReference type="Pfam" id="PF00550">
    <property type="entry name" value="PP-binding"/>
    <property type="match status" value="1"/>
</dbReference>
<evidence type="ECO:0000313" key="7">
    <source>
        <dbReference type="Proteomes" id="UP000445144"/>
    </source>
</evidence>
<dbReference type="GO" id="GO:0043041">
    <property type="term" value="P:amino acid activation for nonribosomal peptide biosynthetic process"/>
    <property type="evidence" value="ECO:0007669"/>
    <property type="project" value="TreeGrafter"/>
</dbReference>
<dbReference type="GO" id="GO:0005737">
    <property type="term" value="C:cytoplasm"/>
    <property type="evidence" value="ECO:0007669"/>
    <property type="project" value="TreeGrafter"/>
</dbReference>
<comment type="similarity">
    <text evidence="2">Belongs to the ATP-dependent AMP-binding enzyme family.</text>
</comment>
<dbReference type="FunFam" id="1.10.1200.10:FF:000005">
    <property type="entry name" value="Nonribosomal peptide synthetase 1"/>
    <property type="match status" value="1"/>
</dbReference>
<dbReference type="Proteomes" id="UP000445144">
    <property type="component" value="Unassembled WGS sequence"/>
</dbReference>
<evidence type="ECO:0000256" key="4">
    <source>
        <dbReference type="ARBA" id="ARBA00022553"/>
    </source>
</evidence>
<dbReference type="InterPro" id="IPR009081">
    <property type="entry name" value="PP-bd_ACP"/>
</dbReference>
<dbReference type="GO" id="GO:0031177">
    <property type="term" value="F:phosphopantetheine binding"/>
    <property type="evidence" value="ECO:0007669"/>
    <property type="project" value="TreeGrafter"/>
</dbReference>
<feature type="domain" description="Carrier" evidence="5">
    <location>
        <begin position="176"/>
        <end position="253"/>
    </location>
</feature>
<dbReference type="AlphaFoldDB" id="A0A6N4X545"/>
<comment type="cofactor">
    <cofactor evidence="1">
        <name>pantetheine 4'-phosphate</name>
        <dbReference type="ChEBI" id="CHEBI:47942"/>
    </cofactor>
</comment>
<proteinExistence type="inferred from homology"/>
<dbReference type="EMBL" id="CACVBR010000018">
    <property type="protein sequence ID" value="CAA7196039.1"/>
    <property type="molecule type" value="Genomic_DNA"/>
</dbReference>
<dbReference type="Gene3D" id="3.30.300.30">
    <property type="match status" value="1"/>
</dbReference>
<dbReference type="SUPFAM" id="SSF56801">
    <property type="entry name" value="Acetyl-CoA synthetase-like"/>
    <property type="match status" value="1"/>
</dbReference>
<dbReference type="Gene3D" id="3.40.50.1820">
    <property type="entry name" value="alpha/beta hydrolase"/>
    <property type="match status" value="1"/>
</dbReference>
<dbReference type="Pfam" id="PF13193">
    <property type="entry name" value="AMP-binding_C"/>
    <property type="match status" value="1"/>
</dbReference>
<keyword evidence="3" id="KW-0596">Phosphopantetheine</keyword>
<dbReference type="PROSITE" id="PS00012">
    <property type="entry name" value="PHOSPHOPANTETHEINE"/>
    <property type="match status" value="1"/>
</dbReference>
<protein>
    <submittedName>
        <fullName evidence="6">Dimodular nonribosomal peptide synthase</fullName>
    </submittedName>
</protein>
<gene>
    <name evidence="6" type="primary">dhbF_2</name>
    <name evidence="6" type="ORF">CHRY9293_02173</name>
</gene>
<dbReference type="InterPro" id="IPR001031">
    <property type="entry name" value="Thioesterase"/>
</dbReference>
<keyword evidence="4" id="KW-0597">Phosphoprotein</keyword>
<evidence type="ECO:0000313" key="6">
    <source>
        <dbReference type="EMBL" id="CAA7196039.1"/>
    </source>
</evidence>
<dbReference type="InterPro" id="IPR045851">
    <property type="entry name" value="AMP-bd_C_sf"/>
</dbReference>
<dbReference type="PANTHER" id="PTHR45527">
    <property type="entry name" value="NONRIBOSOMAL PEPTIDE SYNTHETASE"/>
    <property type="match status" value="1"/>
</dbReference>
<dbReference type="Gene3D" id="1.10.1200.10">
    <property type="entry name" value="ACP-like"/>
    <property type="match status" value="1"/>
</dbReference>
<dbReference type="InterPro" id="IPR029058">
    <property type="entry name" value="AB_hydrolase_fold"/>
</dbReference>
<evidence type="ECO:0000256" key="3">
    <source>
        <dbReference type="ARBA" id="ARBA00022450"/>
    </source>
</evidence>
<reference evidence="6 7" key="1">
    <citation type="submission" date="2020-01" db="EMBL/GenBank/DDBJ databases">
        <authorList>
            <person name="Rodrigo-Torres L."/>
            <person name="Arahal R. D."/>
            <person name="Lucena T."/>
        </authorList>
    </citation>
    <scope>NUCLEOTIDE SEQUENCE [LARGE SCALE GENOMIC DNA]</scope>
    <source>
        <strain evidence="6 7">CECT 9293</strain>
    </source>
</reference>
<evidence type="ECO:0000256" key="2">
    <source>
        <dbReference type="ARBA" id="ARBA00006432"/>
    </source>
</evidence>
<dbReference type="InterPro" id="IPR036736">
    <property type="entry name" value="ACP-like_sf"/>
</dbReference>